<feature type="compositionally biased region" description="Basic residues" evidence="1">
    <location>
        <begin position="1"/>
        <end position="10"/>
    </location>
</feature>
<dbReference type="EMBL" id="JBGFUD010002522">
    <property type="protein sequence ID" value="MFH4977696.1"/>
    <property type="molecule type" value="Genomic_DNA"/>
</dbReference>
<evidence type="ECO:0000313" key="2">
    <source>
        <dbReference type="EMBL" id="MFH4977696.1"/>
    </source>
</evidence>
<keyword evidence="3" id="KW-1185">Reference proteome</keyword>
<organism evidence="2 3">
    <name type="scientific">Gnathostoma spinigerum</name>
    <dbReference type="NCBI Taxonomy" id="75299"/>
    <lineage>
        <taxon>Eukaryota</taxon>
        <taxon>Metazoa</taxon>
        <taxon>Ecdysozoa</taxon>
        <taxon>Nematoda</taxon>
        <taxon>Chromadorea</taxon>
        <taxon>Rhabditida</taxon>
        <taxon>Spirurina</taxon>
        <taxon>Gnathostomatomorpha</taxon>
        <taxon>Gnathostomatoidea</taxon>
        <taxon>Gnathostomatidae</taxon>
        <taxon>Gnathostoma</taxon>
    </lineage>
</organism>
<evidence type="ECO:0000256" key="1">
    <source>
        <dbReference type="SAM" id="MobiDB-lite"/>
    </source>
</evidence>
<dbReference type="Proteomes" id="UP001608902">
    <property type="component" value="Unassembled WGS sequence"/>
</dbReference>
<accession>A0ABD6EJU8</accession>
<comment type="caution">
    <text evidence="2">The sequence shown here is derived from an EMBL/GenBank/DDBJ whole genome shotgun (WGS) entry which is preliminary data.</text>
</comment>
<feature type="compositionally biased region" description="Polar residues" evidence="1">
    <location>
        <begin position="94"/>
        <end position="111"/>
    </location>
</feature>
<feature type="region of interest" description="Disordered" evidence="1">
    <location>
        <begin position="1"/>
        <end position="116"/>
    </location>
</feature>
<feature type="compositionally biased region" description="Polar residues" evidence="1">
    <location>
        <begin position="56"/>
        <end position="70"/>
    </location>
</feature>
<reference evidence="2 3" key="1">
    <citation type="submission" date="2024-08" db="EMBL/GenBank/DDBJ databases">
        <title>Gnathostoma spinigerum genome.</title>
        <authorList>
            <person name="Gonzalez-Bertolin B."/>
            <person name="Monzon S."/>
            <person name="Zaballos A."/>
            <person name="Jimenez P."/>
            <person name="Dekumyoy P."/>
            <person name="Varona S."/>
            <person name="Cuesta I."/>
            <person name="Sumanam S."/>
            <person name="Adisakwattana P."/>
            <person name="Gasser R.B."/>
            <person name="Hernandez-Gonzalez A."/>
            <person name="Young N.D."/>
            <person name="Perteguer M.J."/>
        </authorList>
    </citation>
    <scope>NUCLEOTIDE SEQUENCE [LARGE SCALE GENOMIC DNA]</scope>
    <source>
        <strain evidence="2">AL3</strain>
        <tissue evidence="2">Liver</tissue>
    </source>
</reference>
<proteinExistence type="predicted"/>
<protein>
    <submittedName>
        <fullName evidence="2">Uncharacterized protein</fullName>
    </submittedName>
</protein>
<name>A0ABD6EJU8_9BILA</name>
<gene>
    <name evidence="2" type="ORF">AB6A40_004405</name>
</gene>
<sequence length="126" mass="13890">MNPKSFHRKHFVDSCPSHLCPTPIPGSRTVRTIRRPPRQPYHSKFQPITPPRLTAPVTSSDLNHTGNRSAGASPFGHSKADRRSSSSEPPIVAQASSRSEGCATYRSSRPSSAEVRRMTVKCILQK</sequence>
<dbReference type="AlphaFoldDB" id="A0ABD6EJU8"/>
<evidence type="ECO:0000313" key="3">
    <source>
        <dbReference type="Proteomes" id="UP001608902"/>
    </source>
</evidence>